<dbReference type="PANTHER" id="PTHR24379">
    <property type="entry name" value="KRAB AND ZINC FINGER DOMAIN-CONTAINING"/>
    <property type="match status" value="1"/>
</dbReference>
<organism evidence="8 9">
    <name type="scientific">Heliocybe sulcata</name>
    <dbReference type="NCBI Taxonomy" id="5364"/>
    <lineage>
        <taxon>Eukaryota</taxon>
        <taxon>Fungi</taxon>
        <taxon>Dikarya</taxon>
        <taxon>Basidiomycota</taxon>
        <taxon>Agaricomycotina</taxon>
        <taxon>Agaricomycetes</taxon>
        <taxon>Gloeophyllales</taxon>
        <taxon>Gloeophyllaceae</taxon>
        <taxon>Heliocybe</taxon>
    </lineage>
</organism>
<sequence length="462" mass="50501">MSHTFPLEQLAQHKLCMDFSMPGKPPSIEWVALSRAIHLDSVDSGLLSLRANVSCANGKNILTLFLIEDREAMEAEFHARGGSSSTSASLLFHKPEIRDTSSGCRDQVQSATPSTVMSLCHEETVIPTDNLGSSIPASRKGNLLQQAAYNCSSRHSSRFASPAMPTNTPLPTPDGLHTPPPVPSRLDWIPSSDPSQDWQRFVGAFGWSGQDTYQRQSETPFLGPISPYPRAPPDSIYEGEQQAPLHTGAMWLSKEESILAASSSTSSPSYDLSPYAHSSSTPVGSVSVSSTSNDATTSGIAFFTPQASNPLPTSSSVHSESDYFPATDGELDHCVSSAPPARSLSRDGDTRTNSAASPRFHCKQDGCSRSFRNAHTLSVHSASHRKTAKKRFECPTCSETFSRRHDMMRHEVSQHGKVPDWTCERCRRFFSSEMMFKNHKCPAVHRPTKLSLGGRETTSFYC</sequence>
<keyword evidence="3 5" id="KW-0863">Zinc-finger</keyword>
<feature type="compositionally biased region" description="Pro residues" evidence="6">
    <location>
        <begin position="168"/>
        <end position="179"/>
    </location>
</feature>
<accession>A0A5C3N868</accession>
<dbReference type="SUPFAM" id="SSF57667">
    <property type="entry name" value="beta-beta-alpha zinc fingers"/>
    <property type="match status" value="1"/>
</dbReference>
<dbReference type="STRING" id="5364.A0A5C3N868"/>
<feature type="domain" description="C2H2-type" evidence="7">
    <location>
        <begin position="392"/>
        <end position="419"/>
    </location>
</feature>
<keyword evidence="2" id="KW-0677">Repeat</keyword>
<protein>
    <recommendedName>
        <fullName evidence="7">C2H2-type domain-containing protein</fullName>
    </recommendedName>
</protein>
<evidence type="ECO:0000313" key="9">
    <source>
        <dbReference type="Proteomes" id="UP000305948"/>
    </source>
</evidence>
<evidence type="ECO:0000256" key="2">
    <source>
        <dbReference type="ARBA" id="ARBA00022737"/>
    </source>
</evidence>
<dbReference type="InterPro" id="IPR036236">
    <property type="entry name" value="Znf_C2H2_sf"/>
</dbReference>
<name>A0A5C3N868_9AGAM</name>
<dbReference type="PROSITE" id="PS00028">
    <property type="entry name" value="ZINC_FINGER_C2H2_1"/>
    <property type="match status" value="3"/>
</dbReference>
<gene>
    <name evidence="8" type="ORF">OE88DRAFT_1661482</name>
</gene>
<keyword evidence="9" id="KW-1185">Reference proteome</keyword>
<dbReference type="SMART" id="SM00355">
    <property type="entry name" value="ZnF_C2H2"/>
    <property type="match status" value="3"/>
</dbReference>
<feature type="region of interest" description="Disordered" evidence="6">
    <location>
        <begin position="264"/>
        <end position="291"/>
    </location>
</feature>
<evidence type="ECO:0000256" key="4">
    <source>
        <dbReference type="ARBA" id="ARBA00022833"/>
    </source>
</evidence>
<evidence type="ECO:0000259" key="7">
    <source>
        <dbReference type="PROSITE" id="PS50157"/>
    </source>
</evidence>
<feature type="region of interest" description="Disordered" evidence="6">
    <location>
        <begin position="328"/>
        <end position="358"/>
    </location>
</feature>
<dbReference type="InterPro" id="IPR013087">
    <property type="entry name" value="Znf_C2H2_type"/>
</dbReference>
<dbReference type="Proteomes" id="UP000305948">
    <property type="component" value="Unassembled WGS sequence"/>
</dbReference>
<evidence type="ECO:0000256" key="3">
    <source>
        <dbReference type="ARBA" id="ARBA00022771"/>
    </source>
</evidence>
<evidence type="ECO:0000256" key="6">
    <source>
        <dbReference type="SAM" id="MobiDB-lite"/>
    </source>
</evidence>
<dbReference type="EMBL" id="ML213514">
    <property type="protein sequence ID" value="TFK50001.1"/>
    <property type="molecule type" value="Genomic_DNA"/>
</dbReference>
<feature type="region of interest" description="Disordered" evidence="6">
    <location>
        <begin position="156"/>
        <end position="179"/>
    </location>
</feature>
<keyword evidence="1" id="KW-0479">Metal-binding</keyword>
<evidence type="ECO:0000256" key="5">
    <source>
        <dbReference type="PROSITE-ProRule" id="PRU00042"/>
    </source>
</evidence>
<feature type="domain" description="C2H2-type" evidence="7">
    <location>
        <begin position="421"/>
        <end position="450"/>
    </location>
</feature>
<proteinExistence type="predicted"/>
<evidence type="ECO:0000256" key="1">
    <source>
        <dbReference type="ARBA" id="ARBA00022723"/>
    </source>
</evidence>
<evidence type="ECO:0000313" key="8">
    <source>
        <dbReference type="EMBL" id="TFK50001.1"/>
    </source>
</evidence>
<feature type="domain" description="C2H2-type" evidence="7">
    <location>
        <begin position="360"/>
        <end position="389"/>
    </location>
</feature>
<dbReference type="OrthoDB" id="8117402at2759"/>
<dbReference type="Gene3D" id="3.30.160.60">
    <property type="entry name" value="Classic Zinc Finger"/>
    <property type="match status" value="1"/>
</dbReference>
<dbReference type="PANTHER" id="PTHR24379:SF121">
    <property type="entry name" value="C2H2-TYPE DOMAIN-CONTAINING PROTEIN"/>
    <property type="match status" value="1"/>
</dbReference>
<reference evidence="8 9" key="1">
    <citation type="journal article" date="2019" name="Nat. Ecol. Evol.">
        <title>Megaphylogeny resolves global patterns of mushroom evolution.</title>
        <authorList>
            <person name="Varga T."/>
            <person name="Krizsan K."/>
            <person name="Foldi C."/>
            <person name="Dima B."/>
            <person name="Sanchez-Garcia M."/>
            <person name="Sanchez-Ramirez S."/>
            <person name="Szollosi G.J."/>
            <person name="Szarkandi J.G."/>
            <person name="Papp V."/>
            <person name="Albert L."/>
            <person name="Andreopoulos W."/>
            <person name="Angelini C."/>
            <person name="Antonin V."/>
            <person name="Barry K.W."/>
            <person name="Bougher N.L."/>
            <person name="Buchanan P."/>
            <person name="Buyck B."/>
            <person name="Bense V."/>
            <person name="Catcheside P."/>
            <person name="Chovatia M."/>
            <person name="Cooper J."/>
            <person name="Damon W."/>
            <person name="Desjardin D."/>
            <person name="Finy P."/>
            <person name="Geml J."/>
            <person name="Haridas S."/>
            <person name="Hughes K."/>
            <person name="Justo A."/>
            <person name="Karasinski D."/>
            <person name="Kautmanova I."/>
            <person name="Kiss B."/>
            <person name="Kocsube S."/>
            <person name="Kotiranta H."/>
            <person name="LaButti K.M."/>
            <person name="Lechner B.E."/>
            <person name="Liimatainen K."/>
            <person name="Lipzen A."/>
            <person name="Lukacs Z."/>
            <person name="Mihaltcheva S."/>
            <person name="Morgado L.N."/>
            <person name="Niskanen T."/>
            <person name="Noordeloos M.E."/>
            <person name="Ohm R.A."/>
            <person name="Ortiz-Santana B."/>
            <person name="Ovrebo C."/>
            <person name="Racz N."/>
            <person name="Riley R."/>
            <person name="Savchenko A."/>
            <person name="Shiryaev A."/>
            <person name="Soop K."/>
            <person name="Spirin V."/>
            <person name="Szebenyi C."/>
            <person name="Tomsovsky M."/>
            <person name="Tulloss R.E."/>
            <person name="Uehling J."/>
            <person name="Grigoriev I.V."/>
            <person name="Vagvolgyi C."/>
            <person name="Papp T."/>
            <person name="Martin F.M."/>
            <person name="Miettinen O."/>
            <person name="Hibbett D.S."/>
            <person name="Nagy L.G."/>
        </authorList>
    </citation>
    <scope>NUCLEOTIDE SEQUENCE [LARGE SCALE GENOMIC DNA]</scope>
    <source>
        <strain evidence="8 9">OMC1185</strain>
    </source>
</reference>
<keyword evidence="4" id="KW-0862">Zinc</keyword>
<dbReference type="PROSITE" id="PS50157">
    <property type="entry name" value="ZINC_FINGER_C2H2_2"/>
    <property type="match status" value="3"/>
</dbReference>
<dbReference type="AlphaFoldDB" id="A0A5C3N868"/>
<dbReference type="GO" id="GO:0008270">
    <property type="term" value="F:zinc ion binding"/>
    <property type="evidence" value="ECO:0007669"/>
    <property type="project" value="UniProtKB-KW"/>
</dbReference>